<dbReference type="Proteomes" id="UP000019804">
    <property type="component" value="Unassembled WGS sequence"/>
</dbReference>
<feature type="region of interest" description="Disordered" evidence="5">
    <location>
        <begin position="88"/>
        <end position="119"/>
    </location>
</feature>
<gene>
    <name evidence="6" type="ORF">EURHEDRAFT_468667</name>
</gene>
<protein>
    <recommendedName>
        <fullName evidence="4">40S ribosomal protein S26</fullName>
    </recommendedName>
</protein>
<dbReference type="EMBL" id="KK088411">
    <property type="protein sequence ID" value="EYE99436.1"/>
    <property type="molecule type" value="Genomic_DNA"/>
</dbReference>
<keyword evidence="2 4" id="KW-0689">Ribosomal protein</keyword>
<dbReference type="InterPro" id="IPR047864">
    <property type="entry name" value="Ribosomal_eS26_CS"/>
</dbReference>
<evidence type="ECO:0000256" key="4">
    <source>
        <dbReference type="RuleBase" id="RU363128"/>
    </source>
</evidence>
<evidence type="ECO:0000256" key="1">
    <source>
        <dbReference type="ARBA" id="ARBA00008596"/>
    </source>
</evidence>
<dbReference type="FunFam" id="3.30.1740.20:FF:000001">
    <property type="entry name" value="40S ribosomal protein S26"/>
    <property type="match status" value="1"/>
</dbReference>
<keyword evidence="7" id="KW-1185">Reference proteome</keyword>
<dbReference type="OrthoDB" id="10262653at2759"/>
<dbReference type="HOGENOM" id="CLU_129451_1_0_1"/>
<evidence type="ECO:0000313" key="6">
    <source>
        <dbReference type="EMBL" id="EYE99436.1"/>
    </source>
</evidence>
<evidence type="ECO:0000256" key="5">
    <source>
        <dbReference type="SAM" id="MobiDB-lite"/>
    </source>
</evidence>
<dbReference type="PROSITE" id="PS00733">
    <property type="entry name" value="RIBOSOMAL_S26E"/>
    <property type="match status" value="1"/>
</dbReference>
<dbReference type="STRING" id="1388766.A0A017SRH2"/>
<dbReference type="AlphaFoldDB" id="A0A017SRH2"/>
<keyword evidence="3 4" id="KW-0687">Ribonucleoprotein</keyword>
<accession>A0A017SRH2</accession>
<proteinExistence type="inferred from homology"/>
<dbReference type="GO" id="GO:0003729">
    <property type="term" value="F:mRNA binding"/>
    <property type="evidence" value="ECO:0007669"/>
    <property type="project" value="TreeGrafter"/>
</dbReference>
<dbReference type="InterPro" id="IPR000892">
    <property type="entry name" value="Ribosomal_eS26"/>
</dbReference>
<evidence type="ECO:0000256" key="2">
    <source>
        <dbReference type="ARBA" id="ARBA00022980"/>
    </source>
</evidence>
<organism evidence="6 7">
    <name type="scientific">Aspergillus ruber (strain CBS 135680)</name>
    <dbReference type="NCBI Taxonomy" id="1388766"/>
    <lineage>
        <taxon>Eukaryota</taxon>
        <taxon>Fungi</taxon>
        <taxon>Dikarya</taxon>
        <taxon>Ascomycota</taxon>
        <taxon>Pezizomycotina</taxon>
        <taxon>Eurotiomycetes</taxon>
        <taxon>Eurotiomycetidae</taxon>
        <taxon>Eurotiales</taxon>
        <taxon>Aspergillaceae</taxon>
        <taxon>Aspergillus</taxon>
        <taxon>Aspergillus subgen. Aspergillus</taxon>
    </lineage>
</organism>
<dbReference type="GO" id="GO:0022627">
    <property type="term" value="C:cytosolic small ribosomal subunit"/>
    <property type="evidence" value="ECO:0007669"/>
    <property type="project" value="TreeGrafter"/>
</dbReference>
<dbReference type="RefSeq" id="XP_040643124.1">
    <property type="nucleotide sequence ID" value="XM_040785267.1"/>
</dbReference>
<dbReference type="GO" id="GO:0006412">
    <property type="term" value="P:translation"/>
    <property type="evidence" value="ECO:0007669"/>
    <property type="project" value="InterPro"/>
</dbReference>
<comment type="similarity">
    <text evidence="1 4">Belongs to the eukaryotic ribosomal protein eS26 family.</text>
</comment>
<dbReference type="InterPro" id="IPR038551">
    <property type="entry name" value="Ribosomal_eS26_sf"/>
</dbReference>
<dbReference type="GeneID" id="63700391"/>
<sequence>MVKKRASNGRNKNGRGHVKPVRCSNCARCVPKDKAIKRFTIRNMVESAAIRDISDASVFTDYAVPKMYLKLHYCVSCAIHGKIVRVRSREGRRNRAPPPRIRYNKDGKKLSPPQAAKAM</sequence>
<dbReference type="GO" id="GO:0003735">
    <property type="term" value="F:structural constituent of ribosome"/>
    <property type="evidence" value="ECO:0007669"/>
    <property type="project" value="InterPro"/>
</dbReference>
<dbReference type="Gene3D" id="3.30.1740.20">
    <property type="entry name" value="Ribosomal protein S26e"/>
    <property type="match status" value="1"/>
</dbReference>
<dbReference type="Pfam" id="PF01283">
    <property type="entry name" value="Ribosomal_S26e"/>
    <property type="match status" value="1"/>
</dbReference>
<name>A0A017SRH2_ASPRC</name>
<reference evidence="7" key="1">
    <citation type="journal article" date="2014" name="Nat. Commun.">
        <title>Genomic adaptations of the halophilic Dead Sea filamentous fungus Eurotium rubrum.</title>
        <authorList>
            <person name="Kis-Papo T."/>
            <person name="Weig A.R."/>
            <person name="Riley R."/>
            <person name="Persoh D."/>
            <person name="Salamov A."/>
            <person name="Sun H."/>
            <person name="Lipzen A."/>
            <person name="Wasser S.P."/>
            <person name="Rambold G."/>
            <person name="Grigoriev I.V."/>
            <person name="Nevo E."/>
        </authorList>
    </citation>
    <scope>NUCLEOTIDE SEQUENCE [LARGE SCALE GENOMIC DNA]</scope>
    <source>
        <strain evidence="7">CBS 135680</strain>
    </source>
</reference>
<dbReference type="PANTHER" id="PTHR12538:SF0">
    <property type="entry name" value="40S RIBOSOMAL PROTEIN S26"/>
    <property type="match status" value="1"/>
</dbReference>
<evidence type="ECO:0000256" key="3">
    <source>
        <dbReference type="ARBA" id="ARBA00023274"/>
    </source>
</evidence>
<evidence type="ECO:0000313" key="7">
    <source>
        <dbReference type="Proteomes" id="UP000019804"/>
    </source>
</evidence>
<dbReference type="PANTHER" id="PTHR12538">
    <property type="entry name" value="40S RIBOSOMAL PROTEIN S26"/>
    <property type="match status" value="1"/>
</dbReference>